<dbReference type="SUPFAM" id="SSF56112">
    <property type="entry name" value="Protein kinase-like (PK-like)"/>
    <property type="match status" value="1"/>
</dbReference>
<evidence type="ECO:0000259" key="3">
    <source>
        <dbReference type="PROSITE" id="PS50011"/>
    </source>
</evidence>
<dbReference type="InterPro" id="IPR011009">
    <property type="entry name" value="Kinase-like_dom_sf"/>
</dbReference>
<dbReference type="InterPro" id="IPR000719">
    <property type="entry name" value="Prot_kinase_dom"/>
</dbReference>
<keyword evidence="5" id="KW-1185">Reference proteome</keyword>
<dbReference type="GO" id="GO:0004674">
    <property type="term" value="F:protein serine/threonine kinase activity"/>
    <property type="evidence" value="ECO:0007669"/>
    <property type="project" value="TreeGrafter"/>
</dbReference>
<proteinExistence type="predicted"/>
<evidence type="ECO:0000256" key="2">
    <source>
        <dbReference type="ARBA" id="ARBA00022840"/>
    </source>
</evidence>
<feature type="domain" description="Protein kinase" evidence="3">
    <location>
        <begin position="1"/>
        <end position="159"/>
    </location>
</feature>
<gene>
    <name evidence="4" type="ORF">CVIRNUC_007852</name>
</gene>
<comment type="caution">
    <text evidence="4">The sequence shown here is derived from an EMBL/GenBank/DDBJ whole genome shotgun (WGS) entry which is preliminary data.</text>
</comment>
<evidence type="ECO:0000313" key="5">
    <source>
        <dbReference type="Proteomes" id="UP001314263"/>
    </source>
</evidence>
<protein>
    <recommendedName>
        <fullName evidence="3">Protein kinase domain-containing protein</fullName>
    </recommendedName>
</protein>
<reference evidence="4 5" key="1">
    <citation type="submission" date="2023-10" db="EMBL/GenBank/DDBJ databases">
        <authorList>
            <person name="Maclean D."/>
            <person name="Macfadyen A."/>
        </authorList>
    </citation>
    <scope>NUCLEOTIDE SEQUENCE [LARGE SCALE GENOMIC DNA]</scope>
</reference>
<keyword evidence="1" id="KW-0547">Nucleotide-binding</keyword>
<sequence length="159" mass="16716">MPVAVKALTSSDPEIAAAFASNIGALASLSHPHVVKHFTHIIGNGMALFCIQRDVLETLLVHLLLKGRLIALGVARGLAYLHSNSVLWFSCKPSNVLLDRSGAVAKIADFGLASFLAAMHSAEQMVSAASLSWGCSELQVSCDVEVAAGAGLIILCYWS</sequence>
<dbReference type="AlphaFoldDB" id="A0AAV1IFH4"/>
<dbReference type="PANTHER" id="PTHR44329:SF298">
    <property type="entry name" value="MIXED LINEAGE KINASE DOMAIN-LIKE PROTEIN"/>
    <property type="match status" value="1"/>
</dbReference>
<dbReference type="Pfam" id="PF00069">
    <property type="entry name" value="Pkinase"/>
    <property type="match status" value="1"/>
</dbReference>
<dbReference type="PROSITE" id="PS50011">
    <property type="entry name" value="PROTEIN_KINASE_DOM"/>
    <property type="match status" value="1"/>
</dbReference>
<dbReference type="GO" id="GO:0005524">
    <property type="term" value="F:ATP binding"/>
    <property type="evidence" value="ECO:0007669"/>
    <property type="project" value="UniProtKB-KW"/>
</dbReference>
<accession>A0AAV1IFH4</accession>
<keyword evidence="2" id="KW-0067">ATP-binding</keyword>
<dbReference type="InterPro" id="IPR051681">
    <property type="entry name" value="Ser/Thr_Kinases-Pseudokinases"/>
</dbReference>
<name>A0AAV1IFH4_9CHLO</name>
<dbReference type="PANTHER" id="PTHR44329">
    <property type="entry name" value="SERINE/THREONINE-PROTEIN KINASE TNNI3K-RELATED"/>
    <property type="match status" value="1"/>
</dbReference>
<organism evidence="4 5">
    <name type="scientific">Coccomyxa viridis</name>
    <dbReference type="NCBI Taxonomy" id="1274662"/>
    <lineage>
        <taxon>Eukaryota</taxon>
        <taxon>Viridiplantae</taxon>
        <taxon>Chlorophyta</taxon>
        <taxon>core chlorophytes</taxon>
        <taxon>Trebouxiophyceae</taxon>
        <taxon>Trebouxiophyceae incertae sedis</taxon>
        <taxon>Coccomyxaceae</taxon>
        <taxon>Coccomyxa</taxon>
    </lineage>
</organism>
<dbReference type="Proteomes" id="UP001314263">
    <property type="component" value="Unassembled WGS sequence"/>
</dbReference>
<dbReference type="EMBL" id="CAUYUE010000011">
    <property type="protein sequence ID" value="CAK0784648.1"/>
    <property type="molecule type" value="Genomic_DNA"/>
</dbReference>
<evidence type="ECO:0000313" key="4">
    <source>
        <dbReference type="EMBL" id="CAK0784648.1"/>
    </source>
</evidence>
<dbReference type="Gene3D" id="1.10.510.10">
    <property type="entry name" value="Transferase(Phosphotransferase) domain 1"/>
    <property type="match status" value="1"/>
</dbReference>
<evidence type="ECO:0000256" key="1">
    <source>
        <dbReference type="ARBA" id="ARBA00022741"/>
    </source>
</evidence>